<dbReference type="PANTHER" id="PTHR21716:SF53">
    <property type="entry name" value="PERMEASE PERM-RELATED"/>
    <property type="match status" value="1"/>
</dbReference>
<comment type="similarity">
    <text evidence="2">Belongs to the autoinducer-2 exporter (AI-2E) (TC 2.A.86) family.</text>
</comment>
<proteinExistence type="inferred from homology"/>
<accession>A0ABY5FL39</accession>
<keyword evidence="10" id="KW-1185">Reference proteome</keyword>
<comment type="subcellular location">
    <subcellularLocation>
        <location evidence="1">Cell membrane</location>
        <topology evidence="1">Multi-pass membrane protein</topology>
    </subcellularLocation>
</comment>
<keyword evidence="4" id="KW-1003">Cell membrane</keyword>
<feature type="transmembrane region" description="Helical" evidence="8">
    <location>
        <begin position="255"/>
        <end position="284"/>
    </location>
</feature>
<sequence length="392" mass="43760">MQIMFQNKWYRFLFWTLTIFLVIWVGTEISFVFEPIQVILALVTVPLIIAGLFYYFLVGIVDFLEKRMDGKRPLAVGITLGGLVLIFTLVFSILGPVLAEQVTSLVNAMPSIAKELQVQAFAVRDSLMQNEFLSRFIAENDDMFTDFTNNVTSYLGDVFGNVASSFGRLVGFITSAVITIVVIPFMLLYMLLDGKRLPDSIVKLLPSSYETETRKILHDMHTTVKNYVHAQLIVAFFVGITSLIGLWIIGLDYAILLALFMMVTNIIPYVGPFLGAAPAVVVAFIQDPIKVLWVIVVIIIVQQIESNVISPLIQGKSLKVHPLTIIIVLLVAGNLAGIIGMLIAVPFYAVAKVVVQNIVRIYKLKERKHYLEAEEEEKVQESTIITDPSSLK</sequence>
<dbReference type="Pfam" id="PF01594">
    <property type="entry name" value="AI-2E_transport"/>
    <property type="match status" value="1"/>
</dbReference>
<feature type="transmembrane region" description="Helical" evidence="8">
    <location>
        <begin position="325"/>
        <end position="355"/>
    </location>
</feature>
<evidence type="ECO:0000256" key="3">
    <source>
        <dbReference type="ARBA" id="ARBA00022448"/>
    </source>
</evidence>
<dbReference type="RefSeq" id="WP_255176721.1">
    <property type="nucleotide sequence ID" value="NZ_CP101462.1"/>
</dbReference>
<keyword evidence="5 8" id="KW-0812">Transmembrane</keyword>
<dbReference type="InterPro" id="IPR002549">
    <property type="entry name" value="AI-2E-like"/>
</dbReference>
<keyword evidence="7 8" id="KW-0472">Membrane</keyword>
<dbReference type="Proteomes" id="UP001060325">
    <property type="component" value="Chromosome"/>
</dbReference>
<protein>
    <submittedName>
        <fullName evidence="9">AI-2E family transporter</fullName>
    </submittedName>
</protein>
<evidence type="ECO:0000256" key="1">
    <source>
        <dbReference type="ARBA" id="ARBA00004651"/>
    </source>
</evidence>
<evidence type="ECO:0000256" key="5">
    <source>
        <dbReference type="ARBA" id="ARBA00022692"/>
    </source>
</evidence>
<evidence type="ECO:0000256" key="8">
    <source>
        <dbReference type="SAM" id="Phobius"/>
    </source>
</evidence>
<gene>
    <name evidence="9" type="ORF">NMQ00_10965</name>
</gene>
<evidence type="ECO:0000256" key="2">
    <source>
        <dbReference type="ARBA" id="ARBA00009773"/>
    </source>
</evidence>
<feature type="transmembrane region" description="Helical" evidence="8">
    <location>
        <begin position="169"/>
        <end position="192"/>
    </location>
</feature>
<evidence type="ECO:0000313" key="9">
    <source>
        <dbReference type="EMBL" id="UTT42074.1"/>
    </source>
</evidence>
<keyword evidence="6 8" id="KW-1133">Transmembrane helix</keyword>
<feature type="transmembrane region" description="Helical" evidence="8">
    <location>
        <begin position="227"/>
        <end position="249"/>
    </location>
</feature>
<evidence type="ECO:0000256" key="7">
    <source>
        <dbReference type="ARBA" id="ARBA00023136"/>
    </source>
</evidence>
<organism evidence="9 10">
    <name type="scientific">Exiguobacterium aurantiacum</name>
    <dbReference type="NCBI Taxonomy" id="33987"/>
    <lineage>
        <taxon>Bacteria</taxon>
        <taxon>Bacillati</taxon>
        <taxon>Bacillota</taxon>
        <taxon>Bacilli</taxon>
        <taxon>Bacillales</taxon>
        <taxon>Bacillales Family XII. Incertae Sedis</taxon>
        <taxon>Exiguobacterium</taxon>
    </lineage>
</organism>
<reference evidence="9" key="1">
    <citation type="submission" date="2022-07" db="EMBL/GenBank/DDBJ databases">
        <title>Complete genome of CX2.</title>
        <authorList>
            <person name="Cao G."/>
        </authorList>
    </citation>
    <scope>NUCLEOTIDE SEQUENCE</scope>
    <source>
        <strain evidence="9">CX2</strain>
    </source>
</reference>
<name>A0ABY5FL39_9BACL</name>
<dbReference type="PANTHER" id="PTHR21716">
    <property type="entry name" value="TRANSMEMBRANE PROTEIN"/>
    <property type="match status" value="1"/>
</dbReference>
<feature type="transmembrane region" description="Helical" evidence="8">
    <location>
        <begin position="76"/>
        <end position="99"/>
    </location>
</feature>
<keyword evidence="3" id="KW-0813">Transport</keyword>
<evidence type="ECO:0000256" key="4">
    <source>
        <dbReference type="ARBA" id="ARBA00022475"/>
    </source>
</evidence>
<feature type="transmembrane region" description="Helical" evidence="8">
    <location>
        <begin position="12"/>
        <end position="33"/>
    </location>
</feature>
<dbReference type="EMBL" id="CP101462">
    <property type="protein sequence ID" value="UTT42074.1"/>
    <property type="molecule type" value="Genomic_DNA"/>
</dbReference>
<feature type="transmembrane region" description="Helical" evidence="8">
    <location>
        <begin position="291"/>
        <end position="313"/>
    </location>
</feature>
<evidence type="ECO:0000313" key="10">
    <source>
        <dbReference type="Proteomes" id="UP001060325"/>
    </source>
</evidence>
<evidence type="ECO:0000256" key="6">
    <source>
        <dbReference type="ARBA" id="ARBA00022989"/>
    </source>
</evidence>
<feature type="transmembrane region" description="Helical" evidence="8">
    <location>
        <begin position="39"/>
        <end position="64"/>
    </location>
</feature>